<dbReference type="RefSeq" id="WP_043919467.1">
    <property type="nucleotide sequence ID" value="NZ_FZPF01000009.1"/>
</dbReference>
<dbReference type="EMBL" id="JYFE01000048">
    <property type="protein sequence ID" value="KIT15575.1"/>
    <property type="molecule type" value="Genomic_DNA"/>
</dbReference>
<protein>
    <submittedName>
        <fullName evidence="1">Uncharacterized protein</fullName>
    </submittedName>
</protein>
<dbReference type="PATRIC" id="fig|935700.4.peg.2762"/>
<proteinExistence type="predicted"/>
<accession>A0A0D1EI95</accession>
<dbReference type="AlphaFoldDB" id="A0A0D1EI95"/>
<comment type="caution">
    <text evidence="1">The sequence shown here is derived from an EMBL/GenBank/DDBJ whole genome shotgun (WGS) entry which is preliminary data.</text>
</comment>
<keyword evidence="2" id="KW-1185">Reference proteome</keyword>
<dbReference type="Proteomes" id="UP000032232">
    <property type="component" value="Unassembled WGS sequence"/>
</dbReference>
<gene>
    <name evidence="1" type="ORF">jaqu_26720</name>
</gene>
<evidence type="ECO:0000313" key="2">
    <source>
        <dbReference type="Proteomes" id="UP000032232"/>
    </source>
</evidence>
<name>A0A0D1EI95_9RHOB</name>
<dbReference type="STRING" id="935700.jaqu_26720"/>
<evidence type="ECO:0000313" key="1">
    <source>
        <dbReference type="EMBL" id="KIT15575.1"/>
    </source>
</evidence>
<reference evidence="1 2" key="1">
    <citation type="submission" date="2015-02" db="EMBL/GenBank/DDBJ databases">
        <title>Genome Sequence of Jannaschia aquimarina DSM28248, a member of the Roseobacter clade.</title>
        <authorList>
            <person name="Voget S."/>
            <person name="Daniel R."/>
        </authorList>
    </citation>
    <scope>NUCLEOTIDE SEQUENCE [LARGE SCALE GENOMIC DNA]</scope>
    <source>
        <strain evidence="1 2">GSW-M26</strain>
    </source>
</reference>
<sequence>MDAHRTLISWYHGAEDTVHAFGSLEDAISAIDAIAKRLDATVSRKAAEDIHLTSYAPLLGRMELGRRDILISALPPNGWKLADAVNGLSSPPDAGTDWYFAFGTDVRESTPPVPVDSAEFFDVAVILQELVQNGLICMVDSGRAPGEVRIVGDPSHQALLFPDEPAPDETDPWDDVCRPTLAVGVDHDIGRYEPLLSPRSELNEEDATLALMPLLSLLEDKACRSTPSNEP</sequence>
<organism evidence="1 2">
    <name type="scientific">Jannaschia aquimarina</name>
    <dbReference type="NCBI Taxonomy" id="935700"/>
    <lineage>
        <taxon>Bacteria</taxon>
        <taxon>Pseudomonadati</taxon>
        <taxon>Pseudomonadota</taxon>
        <taxon>Alphaproteobacteria</taxon>
        <taxon>Rhodobacterales</taxon>
        <taxon>Roseobacteraceae</taxon>
        <taxon>Jannaschia</taxon>
    </lineage>
</organism>